<dbReference type="InterPro" id="IPR011009">
    <property type="entry name" value="Kinase-like_dom_sf"/>
</dbReference>
<protein>
    <submittedName>
        <fullName evidence="3">LRR receptor-like protein kinase</fullName>
    </submittedName>
</protein>
<dbReference type="PROSITE" id="PS50011">
    <property type="entry name" value="PROTEIN_KINASE_DOM"/>
    <property type="match status" value="1"/>
</dbReference>
<reference evidence="3" key="1">
    <citation type="submission" date="2020-06" db="EMBL/GenBank/DDBJ databases">
        <authorList>
            <person name="Li T."/>
            <person name="Hu X."/>
            <person name="Zhang T."/>
            <person name="Song X."/>
            <person name="Zhang H."/>
            <person name="Dai N."/>
            <person name="Sheng W."/>
            <person name="Hou X."/>
            <person name="Wei L."/>
        </authorList>
    </citation>
    <scope>NUCLEOTIDE SEQUENCE</scope>
    <source>
        <strain evidence="3">KEN1</strain>
        <tissue evidence="3">Leaf</tissue>
    </source>
</reference>
<dbReference type="GO" id="GO:0004672">
    <property type="term" value="F:protein kinase activity"/>
    <property type="evidence" value="ECO:0007669"/>
    <property type="project" value="InterPro"/>
</dbReference>
<dbReference type="PANTHER" id="PTHR45631:SF68">
    <property type="entry name" value="REPEAT FAMILY PROTEIN, PUTATIVE, EXPRESSED-RELATED"/>
    <property type="match status" value="1"/>
</dbReference>
<accession>A0AAW2X696</accession>
<dbReference type="EMBL" id="JACGWN010000005">
    <property type="protein sequence ID" value="KAL0448769.1"/>
    <property type="molecule type" value="Genomic_DNA"/>
</dbReference>
<dbReference type="Gene3D" id="1.10.510.10">
    <property type="entry name" value="Transferase(Phosphotransferase) domain 1"/>
    <property type="match status" value="2"/>
</dbReference>
<keyword evidence="3" id="KW-0675">Receptor</keyword>
<keyword evidence="1" id="KW-0547">Nucleotide-binding</keyword>
<evidence type="ECO:0000259" key="2">
    <source>
        <dbReference type="PROSITE" id="PS50011"/>
    </source>
</evidence>
<keyword evidence="3" id="KW-0808">Transferase</keyword>
<gene>
    <name evidence="3" type="ORF">Slati_1433300</name>
</gene>
<dbReference type="Pfam" id="PF00069">
    <property type="entry name" value="Pkinase"/>
    <property type="match status" value="1"/>
</dbReference>
<dbReference type="InterPro" id="IPR000719">
    <property type="entry name" value="Prot_kinase_dom"/>
</dbReference>
<reference evidence="3" key="2">
    <citation type="journal article" date="2024" name="Plant">
        <title>Genomic evolution and insights into agronomic trait innovations of Sesamum species.</title>
        <authorList>
            <person name="Miao H."/>
            <person name="Wang L."/>
            <person name="Qu L."/>
            <person name="Liu H."/>
            <person name="Sun Y."/>
            <person name="Le M."/>
            <person name="Wang Q."/>
            <person name="Wei S."/>
            <person name="Zheng Y."/>
            <person name="Lin W."/>
            <person name="Duan Y."/>
            <person name="Cao H."/>
            <person name="Xiong S."/>
            <person name="Wang X."/>
            <person name="Wei L."/>
            <person name="Li C."/>
            <person name="Ma Q."/>
            <person name="Ju M."/>
            <person name="Zhao R."/>
            <person name="Li G."/>
            <person name="Mu C."/>
            <person name="Tian Q."/>
            <person name="Mei H."/>
            <person name="Zhang T."/>
            <person name="Gao T."/>
            <person name="Zhang H."/>
        </authorList>
    </citation>
    <scope>NUCLEOTIDE SEQUENCE</scope>
    <source>
        <strain evidence="3">KEN1</strain>
    </source>
</reference>
<organism evidence="3">
    <name type="scientific">Sesamum latifolium</name>
    <dbReference type="NCBI Taxonomy" id="2727402"/>
    <lineage>
        <taxon>Eukaryota</taxon>
        <taxon>Viridiplantae</taxon>
        <taxon>Streptophyta</taxon>
        <taxon>Embryophyta</taxon>
        <taxon>Tracheophyta</taxon>
        <taxon>Spermatophyta</taxon>
        <taxon>Magnoliopsida</taxon>
        <taxon>eudicotyledons</taxon>
        <taxon>Gunneridae</taxon>
        <taxon>Pentapetalae</taxon>
        <taxon>asterids</taxon>
        <taxon>lamiids</taxon>
        <taxon>Lamiales</taxon>
        <taxon>Pedaliaceae</taxon>
        <taxon>Sesamum</taxon>
    </lineage>
</organism>
<dbReference type="InterPro" id="IPR001245">
    <property type="entry name" value="Ser-Thr/Tyr_kinase_cat_dom"/>
</dbReference>
<keyword evidence="1" id="KW-0067">ATP-binding</keyword>
<evidence type="ECO:0000256" key="1">
    <source>
        <dbReference type="PROSITE-ProRule" id="PRU10141"/>
    </source>
</evidence>
<dbReference type="AlphaFoldDB" id="A0AAW2X696"/>
<dbReference type="Pfam" id="PF07714">
    <property type="entry name" value="PK_Tyr_Ser-Thr"/>
    <property type="match status" value="1"/>
</dbReference>
<dbReference type="PROSITE" id="PS00107">
    <property type="entry name" value="PROTEIN_KINASE_ATP"/>
    <property type="match status" value="1"/>
</dbReference>
<name>A0AAW2X696_9LAMI</name>
<feature type="binding site" evidence="1">
    <location>
        <position position="60"/>
    </location>
    <ligand>
        <name>ATP</name>
        <dbReference type="ChEBI" id="CHEBI:30616"/>
    </ligand>
</feature>
<sequence>MQKVRVESNRENDGSSIEPKLRQLTFAEITNLIAEKRILGEGGFGTVYHCCMNGAEVAVKVLKVFPAQETKDFQAEVKILATVYHRNLTRILGYCNEGVNKAIIFELIENGNLKHHLSERNSNVLSWEVRLSILLGTAEDFGLSRIFDFESAGLSSRIVGTPGYLDPEYIHPRLLTEKVDVYSFGVVMLVVITGRTTVVEGATHITQWVSEKVTNGDIRGMVDPRLERNYNVNVAWRVVELAMACVSSNSSSRPNMSYVVRELKECLPSSNDAAGIALTTSNMRSVFRPHTR</sequence>
<feature type="domain" description="Protein kinase" evidence="2">
    <location>
        <begin position="33"/>
        <end position="267"/>
    </location>
</feature>
<comment type="caution">
    <text evidence="3">The sequence shown here is derived from an EMBL/GenBank/DDBJ whole genome shotgun (WGS) entry which is preliminary data.</text>
</comment>
<keyword evidence="3" id="KW-0418">Kinase</keyword>
<dbReference type="SUPFAM" id="SSF56112">
    <property type="entry name" value="Protein kinase-like (PK-like)"/>
    <property type="match status" value="1"/>
</dbReference>
<evidence type="ECO:0000313" key="3">
    <source>
        <dbReference type="EMBL" id="KAL0448769.1"/>
    </source>
</evidence>
<dbReference type="GO" id="GO:0005524">
    <property type="term" value="F:ATP binding"/>
    <property type="evidence" value="ECO:0007669"/>
    <property type="project" value="UniProtKB-UniRule"/>
</dbReference>
<dbReference type="InterPro" id="IPR017441">
    <property type="entry name" value="Protein_kinase_ATP_BS"/>
</dbReference>
<proteinExistence type="predicted"/>
<dbReference type="PANTHER" id="PTHR45631">
    <property type="entry name" value="OS07G0107800 PROTEIN-RELATED"/>
    <property type="match status" value="1"/>
</dbReference>